<evidence type="ECO:0000256" key="1">
    <source>
        <dbReference type="SAM" id="MobiDB-lite"/>
    </source>
</evidence>
<gene>
    <name evidence="2" type="ORF">KF707C_43420</name>
</gene>
<dbReference type="AlphaFoldDB" id="A0AAD1FGQ1"/>
<dbReference type="RefSeq" id="WP_003453635.1">
    <property type="nucleotide sequence ID" value="NZ_AJMR01000183.1"/>
</dbReference>
<sequence length="78" mass="9060">MITLKIHLTDDLRRFVDEQVSRQGHDSPSEYLGGLIRKERDRQHLRQLLMDGAASATANETDEHEFAGLRERVRKDTE</sequence>
<dbReference type="SUPFAM" id="SSF47598">
    <property type="entry name" value="Ribbon-helix-helix"/>
    <property type="match status" value="1"/>
</dbReference>
<feature type="region of interest" description="Disordered" evidence="1">
    <location>
        <begin position="53"/>
        <end position="78"/>
    </location>
</feature>
<protein>
    <recommendedName>
        <fullName evidence="4">ParD protein (Antitoxin to ParE)</fullName>
    </recommendedName>
</protein>
<dbReference type="InterPro" id="IPR010985">
    <property type="entry name" value="Ribbon_hlx_hlx"/>
</dbReference>
<dbReference type="Proteomes" id="UP000218554">
    <property type="component" value="Chromosome"/>
</dbReference>
<name>A0AAD1FGQ1_METFU</name>
<dbReference type="EMBL" id="AP014862">
    <property type="protein sequence ID" value="BAU76030.1"/>
    <property type="molecule type" value="Genomic_DNA"/>
</dbReference>
<feature type="compositionally biased region" description="Basic and acidic residues" evidence="1">
    <location>
        <begin position="64"/>
        <end position="78"/>
    </location>
</feature>
<organism evidence="2 3">
    <name type="scientific">Metapseudomonas furukawaii</name>
    <name type="common">Pseudomonas furukawaii</name>
    <dbReference type="NCBI Taxonomy" id="1149133"/>
    <lineage>
        <taxon>Bacteria</taxon>
        <taxon>Pseudomonadati</taxon>
        <taxon>Pseudomonadota</taxon>
        <taxon>Gammaproteobacteria</taxon>
        <taxon>Pseudomonadales</taxon>
        <taxon>Pseudomonadaceae</taxon>
        <taxon>Metapseudomonas</taxon>
    </lineage>
</organism>
<evidence type="ECO:0008006" key="4">
    <source>
        <dbReference type="Google" id="ProtNLM"/>
    </source>
</evidence>
<proteinExistence type="predicted"/>
<dbReference type="KEGG" id="pfuw:KF707C_43420"/>
<accession>A0AAD1FGQ1</accession>
<reference evidence="3" key="1">
    <citation type="submission" date="2015-05" db="EMBL/GenBank/DDBJ databases">
        <title>Draft genome sequencing of a biphenyl-degrading bacterium, Pseudomonas balearica KF707 (=NBRC110670).</title>
        <authorList>
            <person name="Kimura N."/>
            <person name="Hirose J."/>
            <person name="Watanabe T."/>
            <person name="Suenaga H."/>
            <person name="Fujihara H."/>
            <person name="Noguchi M."/>
            <person name="Hashimoto M."/>
            <person name="Shimodaira J."/>
            <person name="Tsuchikane K."/>
            <person name="Hosoyama A."/>
            <person name="Yamazoe A."/>
            <person name="Fujita N."/>
            <person name="Furukawa K."/>
        </authorList>
    </citation>
    <scope>NUCLEOTIDE SEQUENCE [LARGE SCALE GENOMIC DNA]</scope>
    <source>
        <strain evidence="3">DSM 10086 / NBRC 110670 / KF707</strain>
    </source>
</reference>
<evidence type="ECO:0000313" key="2">
    <source>
        <dbReference type="EMBL" id="BAU76030.1"/>
    </source>
</evidence>
<evidence type="ECO:0000313" key="3">
    <source>
        <dbReference type="Proteomes" id="UP000218554"/>
    </source>
</evidence>
<keyword evidence="3" id="KW-1185">Reference proteome</keyword>
<reference evidence="2 3" key="2">
    <citation type="journal article" date="2017" name="Int. J. Syst. Evol. Microbiol.">
        <title>Pseudomonas furukawaii sp. nov., a polychlorinated biphenyl-degrading bacterium isolated from biphenyl-contaminated soil in Japan.</title>
        <authorList>
            <person name="Kimura N."/>
            <person name="Watanabe T."/>
            <person name="Suenaga H."/>
            <person name="Fujihara H."/>
            <person name="Futagami T."/>
            <person name="Goto M."/>
            <person name="Hanada S."/>
            <person name="Hirose J."/>
        </authorList>
    </citation>
    <scope>NUCLEOTIDE SEQUENCE [LARGE SCALE GENOMIC DNA]</scope>
    <source>
        <strain evidence="3">DSM 10086 / NBRC 110670 / KF707</strain>
    </source>
</reference>
<dbReference type="GO" id="GO:0006355">
    <property type="term" value="P:regulation of DNA-templated transcription"/>
    <property type="evidence" value="ECO:0007669"/>
    <property type="project" value="InterPro"/>
</dbReference>